<keyword evidence="2" id="KW-1185">Reference proteome</keyword>
<evidence type="ECO:0000313" key="2">
    <source>
        <dbReference type="Proteomes" id="UP000044602"/>
    </source>
</evidence>
<gene>
    <name evidence="1" type="ORF">BN1708_013581</name>
</gene>
<protein>
    <submittedName>
        <fullName evidence="1">Uncharacterized protein</fullName>
    </submittedName>
</protein>
<evidence type="ECO:0000313" key="1">
    <source>
        <dbReference type="EMBL" id="CRK23009.1"/>
    </source>
</evidence>
<accession>A0A0G4LM44</accession>
<feature type="non-terminal residue" evidence="1">
    <location>
        <position position="239"/>
    </location>
</feature>
<dbReference type="Proteomes" id="UP000044602">
    <property type="component" value="Unassembled WGS sequence"/>
</dbReference>
<reference evidence="1 2" key="1">
    <citation type="submission" date="2015-05" db="EMBL/GenBank/DDBJ databases">
        <authorList>
            <person name="Wang D.B."/>
            <person name="Wang M."/>
        </authorList>
    </citation>
    <scope>NUCLEOTIDE SEQUENCE [LARGE SCALE GENOMIC DNA]</scope>
    <source>
        <strain evidence="1">VL1</strain>
    </source>
</reference>
<organism evidence="1 2">
    <name type="scientific">Verticillium longisporum</name>
    <name type="common">Verticillium dahliae var. longisporum</name>
    <dbReference type="NCBI Taxonomy" id="100787"/>
    <lineage>
        <taxon>Eukaryota</taxon>
        <taxon>Fungi</taxon>
        <taxon>Dikarya</taxon>
        <taxon>Ascomycota</taxon>
        <taxon>Pezizomycotina</taxon>
        <taxon>Sordariomycetes</taxon>
        <taxon>Hypocreomycetidae</taxon>
        <taxon>Glomerellales</taxon>
        <taxon>Plectosphaerellaceae</taxon>
        <taxon>Verticillium</taxon>
    </lineage>
</organism>
<dbReference type="EMBL" id="CVQH01015002">
    <property type="protein sequence ID" value="CRK23009.1"/>
    <property type="molecule type" value="Genomic_DNA"/>
</dbReference>
<name>A0A0G4LM44_VERLO</name>
<sequence>MRRRQLYKSPVRALPLFFRDSRHIHLESPSLERALNTLHDGAQRRLAVGARSLDLVDRTVDELDDLGLGDLLDAAVLDVVLQHLGLSIFLLREVLTLGGAGLLGGVEVGAHVAAQQGDELGVGGDGAVGLGGVVGRRYDGAEDGEALGVFGAHGRLEVGLEGREERGGRGCCVGGGAEGGGDMIGTAGGLEADRTEGLKPAEGEARGHDGLLWWWRLKLYAVRLDRRGEWAAGRNETMQ</sequence>
<proteinExistence type="predicted"/>
<dbReference type="AlphaFoldDB" id="A0A0G4LM44"/>